<gene>
    <name evidence="1" type="ORF">QWZ16_23120</name>
</gene>
<protein>
    <submittedName>
        <fullName evidence="1">DUF3024 domain-containing protein</fullName>
    </submittedName>
</protein>
<organism evidence="1 2">
    <name type="scientific">Vibrio ostreicida</name>
    <dbReference type="NCBI Taxonomy" id="526588"/>
    <lineage>
        <taxon>Bacteria</taxon>
        <taxon>Pseudomonadati</taxon>
        <taxon>Pseudomonadota</taxon>
        <taxon>Gammaproteobacteria</taxon>
        <taxon>Vibrionales</taxon>
        <taxon>Vibrionaceae</taxon>
        <taxon>Vibrio</taxon>
    </lineage>
</organism>
<reference evidence="2" key="1">
    <citation type="journal article" date="2019" name="Int. J. Syst. Evol. Microbiol.">
        <title>The Global Catalogue of Microorganisms (GCM) 10K type strain sequencing project: providing services to taxonomists for standard genome sequencing and annotation.</title>
        <authorList>
            <consortium name="The Broad Institute Genomics Platform"/>
            <consortium name="The Broad Institute Genome Sequencing Center for Infectious Disease"/>
            <person name="Wu L."/>
            <person name="Ma J."/>
        </authorList>
    </citation>
    <scope>NUCLEOTIDE SEQUENCE [LARGE SCALE GENOMIC DNA]</scope>
    <source>
        <strain evidence="2">CECT 7398</strain>
    </source>
</reference>
<dbReference type="InterPro" id="IPR021388">
    <property type="entry name" value="DUF3024"/>
</dbReference>
<dbReference type="EMBL" id="JAUFQC010000027">
    <property type="protein sequence ID" value="MDN3612496.1"/>
    <property type="molecule type" value="Genomic_DNA"/>
</dbReference>
<dbReference type="Pfam" id="PF11225">
    <property type="entry name" value="DUF3024"/>
    <property type="match status" value="1"/>
</dbReference>
<sequence>MRLVSLLQKQVESHAQTICEQRNKNVPAELGKATFEETAHGVVFIKQHFLLDSSHCDYMLPVAMVVWDEKLSCWLLSMPDEGKQGQWVPYPYLAQSADLTALMREVDKDPKRLFWQT</sequence>
<proteinExistence type="predicted"/>
<evidence type="ECO:0000313" key="2">
    <source>
        <dbReference type="Proteomes" id="UP001238540"/>
    </source>
</evidence>
<evidence type="ECO:0000313" key="1">
    <source>
        <dbReference type="EMBL" id="MDN3612496.1"/>
    </source>
</evidence>
<dbReference type="RefSeq" id="WP_076589222.1">
    <property type="nucleotide sequence ID" value="NZ_JABEYA020000015.1"/>
</dbReference>
<name>A0ABT8BZH2_9VIBR</name>
<comment type="caution">
    <text evidence="1">The sequence shown here is derived from an EMBL/GenBank/DDBJ whole genome shotgun (WGS) entry which is preliminary data.</text>
</comment>
<keyword evidence="2" id="KW-1185">Reference proteome</keyword>
<dbReference type="Proteomes" id="UP001238540">
    <property type="component" value="Unassembled WGS sequence"/>
</dbReference>
<accession>A0ABT8BZH2</accession>